<evidence type="ECO:0000256" key="7">
    <source>
        <dbReference type="ARBA" id="ARBA00022840"/>
    </source>
</evidence>
<evidence type="ECO:0000313" key="19">
    <source>
        <dbReference type="Proteomes" id="UP000318571"/>
    </source>
</evidence>
<dbReference type="UniPathway" id="UPA00242"/>
<dbReference type="STRING" id="6832.A0A553PPB7"/>
<evidence type="ECO:0000256" key="15">
    <source>
        <dbReference type="SAM" id="MobiDB-lite"/>
    </source>
</evidence>
<evidence type="ECO:0000256" key="14">
    <source>
        <dbReference type="RuleBase" id="RU362007"/>
    </source>
</evidence>
<comment type="catalytic activity">
    <reaction evidence="12">
        <text>D-mannose + ATP = D-mannose 6-phosphate + ADP + H(+)</text>
        <dbReference type="Rhea" id="RHEA:11028"/>
        <dbReference type="ChEBI" id="CHEBI:4208"/>
        <dbReference type="ChEBI" id="CHEBI:15378"/>
        <dbReference type="ChEBI" id="CHEBI:30616"/>
        <dbReference type="ChEBI" id="CHEBI:58735"/>
        <dbReference type="ChEBI" id="CHEBI:456216"/>
        <dbReference type="EC" id="2.7.1.1"/>
    </reaction>
    <physiologicalReaction direction="left-to-right" evidence="12">
        <dbReference type="Rhea" id="RHEA:11029"/>
    </physiologicalReaction>
</comment>
<dbReference type="SUPFAM" id="SSF53067">
    <property type="entry name" value="Actin-like ATPase domain"/>
    <property type="match status" value="2"/>
</dbReference>
<comment type="function">
    <text evidence="13">Catalyzes the phosphorylation of various hexoses to hexose 6-phosphate.</text>
</comment>
<comment type="caution">
    <text evidence="18">The sequence shown here is derived from an EMBL/GenBank/DDBJ whole genome shotgun (WGS) entry which is preliminary data.</text>
</comment>
<dbReference type="PRINTS" id="PR00475">
    <property type="entry name" value="HEXOKINASE"/>
</dbReference>
<dbReference type="InterPro" id="IPR043129">
    <property type="entry name" value="ATPase_NBD"/>
</dbReference>
<keyword evidence="4 14" id="KW-0808">Transferase</keyword>
<evidence type="ECO:0000256" key="5">
    <source>
        <dbReference type="ARBA" id="ARBA00022741"/>
    </source>
</evidence>
<dbReference type="GO" id="GO:0005739">
    <property type="term" value="C:mitochondrion"/>
    <property type="evidence" value="ECO:0007669"/>
    <property type="project" value="TreeGrafter"/>
</dbReference>
<dbReference type="PANTHER" id="PTHR19443:SF16">
    <property type="entry name" value="HEXOKINASE TYPE 1-RELATED"/>
    <property type="match status" value="1"/>
</dbReference>
<dbReference type="GO" id="GO:0005829">
    <property type="term" value="C:cytosol"/>
    <property type="evidence" value="ECO:0007669"/>
    <property type="project" value="TreeGrafter"/>
</dbReference>
<dbReference type="OMA" id="YHPNCRI"/>
<dbReference type="GO" id="GO:0019158">
    <property type="term" value="F:mannokinase activity"/>
    <property type="evidence" value="ECO:0007669"/>
    <property type="project" value="RHEA"/>
</dbReference>
<evidence type="ECO:0000256" key="10">
    <source>
        <dbReference type="ARBA" id="ARBA00047905"/>
    </source>
</evidence>
<comment type="catalytic activity">
    <reaction evidence="9">
        <text>a D-hexose + ATP = a D-hexose 6-phosphate + ADP + H(+)</text>
        <dbReference type="Rhea" id="RHEA:22740"/>
        <dbReference type="ChEBI" id="CHEBI:4194"/>
        <dbReference type="ChEBI" id="CHEBI:15378"/>
        <dbReference type="ChEBI" id="CHEBI:30616"/>
        <dbReference type="ChEBI" id="CHEBI:229467"/>
        <dbReference type="ChEBI" id="CHEBI:456216"/>
        <dbReference type="EC" id="2.7.1.1"/>
    </reaction>
    <physiologicalReaction direction="left-to-right" evidence="9">
        <dbReference type="Rhea" id="RHEA:22741"/>
    </physiologicalReaction>
</comment>
<dbReference type="Gene3D" id="3.30.420.40">
    <property type="match status" value="1"/>
</dbReference>
<feature type="region of interest" description="Disordered" evidence="15">
    <location>
        <begin position="1"/>
        <end position="57"/>
    </location>
</feature>
<evidence type="ECO:0000256" key="8">
    <source>
        <dbReference type="ARBA" id="ARBA00023152"/>
    </source>
</evidence>
<evidence type="ECO:0000259" key="16">
    <source>
        <dbReference type="Pfam" id="PF00349"/>
    </source>
</evidence>
<dbReference type="InterPro" id="IPR022672">
    <property type="entry name" value="Hexokinase_N"/>
</dbReference>
<dbReference type="Proteomes" id="UP000318571">
    <property type="component" value="Chromosome 6"/>
</dbReference>
<protein>
    <recommendedName>
        <fullName evidence="14">Phosphotransferase</fullName>
        <ecNumber evidence="14">2.7.1.-</ecNumber>
    </recommendedName>
</protein>
<evidence type="ECO:0000259" key="17">
    <source>
        <dbReference type="Pfam" id="PF03727"/>
    </source>
</evidence>
<comment type="pathway">
    <text evidence="1">Carbohydrate degradation; glycolysis; D-glyceraldehyde 3-phosphate and glycerone phosphate from D-glucose: step 1/4.</text>
</comment>
<keyword evidence="8 14" id="KW-0324">Glycolysis</keyword>
<evidence type="ECO:0000256" key="11">
    <source>
        <dbReference type="ARBA" id="ARBA00048160"/>
    </source>
</evidence>
<evidence type="ECO:0000256" key="13">
    <source>
        <dbReference type="ARBA" id="ARBA00059457"/>
    </source>
</evidence>
<evidence type="ECO:0000256" key="1">
    <source>
        <dbReference type="ARBA" id="ARBA00004888"/>
    </source>
</evidence>
<evidence type="ECO:0000313" key="18">
    <source>
        <dbReference type="EMBL" id="TRY79524.1"/>
    </source>
</evidence>
<proteinExistence type="inferred from homology"/>
<feature type="domain" description="Hexokinase C-terminal" evidence="17">
    <location>
        <begin position="298"/>
        <end position="535"/>
    </location>
</feature>
<keyword evidence="5 14" id="KW-0547">Nucleotide-binding</keyword>
<gene>
    <name evidence="18" type="ORF">TCAL_09435</name>
</gene>
<evidence type="ECO:0000256" key="12">
    <source>
        <dbReference type="ARBA" id="ARBA00050361"/>
    </source>
</evidence>
<keyword evidence="6 14" id="KW-0418">Kinase</keyword>
<dbReference type="FunFam" id="3.30.420.40:FF:000095">
    <property type="entry name" value="Phosphotransferase"/>
    <property type="match status" value="1"/>
</dbReference>
<dbReference type="PANTHER" id="PTHR19443">
    <property type="entry name" value="HEXOKINASE"/>
    <property type="match status" value="1"/>
</dbReference>
<dbReference type="PROSITE" id="PS51748">
    <property type="entry name" value="HEXOKINASE_2"/>
    <property type="match status" value="1"/>
</dbReference>
<dbReference type="FunFam" id="3.40.367.20:FF:000005">
    <property type="entry name" value="Phosphotransferase"/>
    <property type="match status" value="1"/>
</dbReference>
<dbReference type="EMBL" id="VCGU01000002">
    <property type="protein sequence ID" value="TRY79524.1"/>
    <property type="molecule type" value="Genomic_DNA"/>
</dbReference>
<dbReference type="OrthoDB" id="419537at2759"/>
<dbReference type="EC" id="2.7.1.-" evidence="14"/>
<comment type="catalytic activity">
    <reaction evidence="10">
        <text>D-fructose + ATP = D-fructose 6-phosphate + ADP + H(+)</text>
        <dbReference type="Rhea" id="RHEA:16125"/>
        <dbReference type="ChEBI" id="CHEBI:15378"/>
        <dbReference type="ChEBI" id="CHEBI:30616"/>
        <dbReference type="ChEBI" id="CHEBI:37721"/>
        <dbReference type="ChEBI" id="CHEBI:61527"/>
        <dbReference type="ChEBI" id="CHEBI:456216"/>
        <dbReference type="EC" id="2.7.1.1"/>
    </reaction>
    <physiologicalReaction direction="left-to-right" evidence="10">
        <dbReference type="Rhea" id="RHEA:16126"/>
    </physiologicalReaction>
</comment>
<keyword evidence="7 14" id="KW-0067">ATP-binding</keyword>
<evidence type="ECO:0000256" key="2">
    <source>
        <dbReference type="ARBA" id="ARBA00005028"/>
    </source>
</evidence>
<evidence type="ECO:0000256" key="4">
    <source>
        <dbReference type="ARBA" id="ARBA00022679"/>
    </source>
</evidence>
<dbReference type="AlphaFoldDB" id="A0A553PPB7"/>
<dbReference type="InterPro" id="IPR001312">
    <property type="entry name" value="Hexokinase"/>
</dbReference>
<dbReference type="Pfam" id="PF00349">
    <property type="entry name" value="Hexokinase_1"/>
    <property type="match status" value="1"/>
</dbReference>
<feature type="domain" description="Hexokinase N-terminal" evidence="16">
    <location>
        <begin position="97"/>
        <end position="292"/>
    </location>
</feature>
<comment type="pathway">
    <text evidence="2">Carbohydrate metabolism; hexose metabolism.</text>
</comment>
<evidence type="ECO:0000256" key="3">
    <source>
        <dbReference type="ARBA" id="ARBA00009225"/>
    </source>
</evidence>
<comment type="similarity">
    <text evidence="3 14">Belongs to the hexokinase family.</text>
</comment>
<organism evidence="18 19">
    <name type="scientific">Tigriopus californicus</name>
    <name type="common">Marine copepod</name>
    <dbReference type="NCBI Taxonomy" id="6832"/>
    <lineage>
        <taxon>Eukaryota</taxon>
        <taxon>Metazoa</taxon>
        <taxon>Ecdysozoa</taxon>
        <taxon>Arthropoda</taxon>
        <taxon>Crustacea</taxon>
        <taxon>Multicrustacea</taxon>
        <taxon>Hexanauplia</taxon>
        <taxon>Copepoda</taxon>
        <taxon>Harpacticoida</taxon>
        <taxon>Harpacticidae</taxon>
        <taxon>Tigriopus</taxon>
    </lineage>
</organism>
<feature type="compositionally biased region" description="Polar residues" evidence="15">
    <location>
        <begin position="1"/>
        <end position="23"/>
    </location>
</feature>
<dbReference type="GO" id="GO:0004340">
    <property type="term" value="F:glucokinase activity"/>
    <property type="evidence" value="ECO:0007669"/>
    <property type="project" value="TreeGrafter"/>
</dbReference>
<dbReference type="GO" id="GO:0001678">
    <property type="term" value="P:intracellular glucose homeostasis"/>
    <property type="evidence" value="ECO:0007669"/>
    <property type="project" value="InterPro"/>
</dbReference>
<evidence type="ECO:0000256" key="6">
    <source>
        <dbReference type="ARBA" id="ARBA00022777"/>
    </source>
</evidence>
<dbReference type="GO" id="GO:0005536">
    <property type="term" value="F:D-glucose binding"/>
    <property type="evidence" value="ECO:0007669"/>
    <property type="project" value="InterPro"/>
</dbReference>
<comment type="catalytic activity">
    <reaction evidence="11">
        <text>D-glucose + ATP = D-glucose 6-phosphate + ADP + H(+)</text>
        <dbReference type="Rhea" id="RHEA:17825"/>
        <dbReference type="ChEBI" id="CHEBI:4167"/>
        <dbReference type="ChEBI" id="CHEBI:15378"/>
        <dbReference type="ChEBI" id="CHEBI:30616"/>
        <dbReference type="ChEBI" id="CHEBI:61548"/>
        <dbReference type="ChEBI" id="CHEBI:456216"/>
        <dbReference type="EC" id="2.7.1.1"/>
    </reaction>
    <physiologicalReaction direction="left-to-right" evidence="11">
        <dbReference type="Rhea" id="RHEA:17826"/>
    </physiologicalReaction>
</comment>
<accession>A0A553PPB7</accession>
<dbReference type="GO" id="GO:0006096">
    <property type="term" value="P:glycolytic process"/>
    <property type="evidence" value="ECO:0007669"/>
    <property type="project" value="UniProtKB-UniPathway"/>
</dbReference>
<dbReference type="InterPro" id="IPR022673">
    <property type="entry name" value="Hexokinase_C"/>
</dbReference>
<sequence length="540" mass="60986">MASERQNPAFENSTDTDQTPRSSSFKDSDKYVRSKSGTFVRRDSDYHGRSGSETMPDYRGALKEKMAKTKDQLPTGLMREVLETYKPHILSRRRRLIEDCVRDLRLNNDHIHIVEQEMRKAIDDGLGNASHATASVKCFPTYVRRLPNGKEQGKFLSLDLGGTNFRVIVMELTPDQEFLMDSKIYAIPLSIMRGTGEELFDHIASCLASFVKDREIGDEKLPLGFTFSFPCAQEGLAKARLVKWTKGFCCSGVEGEDVVRLLHESLRKRGDVDIEICAILNDTTGCLMSCAWHEPRCRVGLILGTGTNACYLEEIEDIHTIDQDDFKGQKHMLVNTEWGAFGDKGELDFIRTKWDRNVDDMSVNPGKQIFEKMISGMYMGELIRQVLVDLMKDDLIFFGAHRDKILERGSFFTRYASEIESDPVGDYTRAKACLVEMDIDPTSVTDEDCSSLRYVCEVVSRRASFMASAGITALLKKMDYKDVVIAIDGSLFRYHPHFKNVMQSRISQLMGIDYKFDLMLSEDGSGRGAALVAAVLKRGE</sequence>
<name>A0A553PPB7_TIGCA</name>
<keyword evidence="19" id="KW-1185">Reference proteome</keyword>
<dbReference type="GO" id="GO:0008865">
    <property type="term" value="F:fructokinase activity"/>
    <property type="evidence" value="ECO:0007669"/>
    <property type="project" value="TreeGrafter"/>
</dbReference>
<dbReference type="GO" id="GO:0005524">
    <property type="term" value="F:ATP binding"/>
    <property type="evidence" value="ECO:0007669"/>
    <property type="project" value="UniProtKB-UniRule"/>
</dbReference>
<reference evidence="18 19" key="1">
    <citation type="journal article" date="2018" name="Nat. Ecol. Evol.">
        <title>Genomic signatures of mitonuclear coevolution across populations of Tigriopus californicus.</title>
        <authorList>
            <person name="Barreto F.S."/>
            <person name="Watson E.T."/>
            <person name="Lima T.G."/>
            <person name="Willett C.S."/>
            <person name="Edmands S."/>
            <person name="Li W."/>
            <person name="Burton R.S."/>
        </authorList>
    </citation>
    <scope>NUCLEOTIDE SEQUENCE [LARGE SCALE GENOMIC DNA]</scope>
    <source>
        <strain evidence="18 19">San Diego</strain>
    </source>
</reference>
<evidence type="ECO:0000256" key="9">
    <source>
        <dbReference type="ARBA" id="ARBA00044613"/>
    </source>
</evidence>
<dbReference type="Gene3D" id="3.40.367.20">
    <property type="match status" value="1"/>
</dbReference>
<dbReference type="UniPathway" id="UPA00109">
    <property type="reaction ID" value="UER00180"/>
</dbReference>
<dbReference type="CDD" id="cd24019">
    <property type="entry name" value="ASKHA_NBD_HK_meta"/>
    <property type="match status" value="1"/>
</dbReference>
<dbReference type="Pfam" id="PF03727">
    <property type="entry name" value="Hexokinase_2"/>
    <property type="match status" value="1"/>
</dbReference>
<feature type="compositionally biased region" description="Basic and acidic residues" evidence="15">
    <location>
        <begin position="40"/>
        <end position="50"/>
    </location>
</feature>
<dbReference type="GO" id="GO:0006006">
    <property type="term" value="P:glucose metabolic process"/>
    <property type="evidence" value="ECO:0007669"/>
    <property type="project" value="TreeGrafter"/>
</dbReference>